<name>E5AMC5_MYCRK</name>
<dbReference type="STRING" id="882378.RBRH_03320"/>
<dbReference type="HOGENOM" id="CLU_1692207_0_0_4"/>
<protein>
    <submittedName>
        <fullName evidence="1">PhnO protein</fullName>
    </submittedName>
</protein>
<reference evidence="1 2" key="1">
    <citation type="journal article" date="2011" name="J. Bacteriol.">
        <title>Complete genome sequence of Burkholderia rhizoxinica, an endosymbiont of Rhizopus microsporus.</title>
        <authorList>
            <person name="Lackner G."/>
            <person name="Moebius N."/>
            <person name="Partida-Martinez L."/>
            <person name="Hertweck C."/>
        </authorList>
    </citation>
    <scope>NUCLEOTIDE SEQUENCE [LARGE SCALE GENOMIC DNA]</scope>
    <source>
        <strain evidence="2">DSM 19002 / CIP 109453 / HKI 454</strain>
    </source>
</reference>
<gene>
    <name evidence="1" type="ordered locus">RBRH_03320</name>
</gene>
<dbReference type="EMBL" id="FR687359">
    <property type="protein sequence ID" value="CBW74002.1"/>
    <property type="molecule type" value="Genomic_DNA"/>
</dbReference>
<dbReference type="Pfam" id="PF12112">
    <property type="entry name" value="DUF3579"/>
    <property type="match status" value="1"/>
</dbReference>
<organism evidence="1 2">
    <name type="scientific">Mycetohabitans rhizoxinica (strain DSM 19002 / CIP 109453 / HKI 454)</name>
    <name type="common">Paraburkholderia rhizoxinica</name>
    <dbReference type="NCBI Taxonomy" id="882378"/>
    <lineage>
        <taxon>Bacteria</taxon>
        <taxon>Pseudomonadati</taxon>
        <taxon>Pseudomonadota</taxon>
        <taxon>Betaproteobacteria</taxon>
        <taxon>Burkholderiales</taxon>
        <taxon>Burkholderiaceae</taxon>
        <taxon>Mycetohabitans</taxon>
    </lineage>
</organism>
<dbReference type="Proteomes" id="UP000007437">
    <property type="component" value="Chromosome"/>
</dbReference>
<dbReference type="AlphaFoldDB" id="E5AMC5"/>
<evidence type="ECO:0000313" key="1">
    <source>
        <dbReference type="EMBL" id="CBW74002.1"/>
    </source>
</evidence>
<dbReference type="Gene3D" id="3.30.70.2340">
    <property type="entry name" value="Uncharacterised protein PF12112 family, DUF3579"/>
    <property type="match status" value="1"/>
</dbReference>
<proteinExistence type="predicted"/>
<sequence>MVSRCACGGTRCGKHVRASRSLICPVRGCRRVGAGGAVFQVFHMGDSSSTEYFIQGITKSGKKFRPSDWSERLCGVMSSFGPGATGPNAKLKYSLYVRPVMLGDIKTVIVDSRLRDIEPMAFDFVMNFARDNDLVVTEACELPIEHPVQRATPKREVG</sequence>
<accession>E5AMC5</accession>
<dbReference type="InterPro" id="IPR021969">
    <property type="entry name" value="DUF3579"/>
</dbReference>
<evidence type="ECO:0000313" key="2">
    <source>
        <dbReference type="Proteomes" id="UP000007437"/>
    </source>
</evidence>
<dbReference type="eggNOG" id="COG0456">
    <property type="taxonomic scope" value="Bacteria"/>
</dbReference>
<dbReference type="KEGG" id="brh:RBRH_03320"/>